<dbReference type="GO" id="GO:0006351">
    <property type="term" value="P:DNA-templated transcription"/>
    <property type="evidence" value="ECO:0007669"/>
    <property type="project" value="InterPro"/>
</dbReference>
<dbReference type="AlphaFoldDB" id="A0A9P9KTC6"/>
<evidence type="ECO:0000256" key="2">
    <source>
        <dbReference type="ARBA" id="ARBA00023015"/>
    </source>
</evidence>
<feature type="compositionally biased region" description="Basic and acidic residues" evidence="5">
    <location>
        <begin position="101"/>
        <end position="122"/>
    </location>
</feature>
<proteinExistence type="predicted"/>
<feature type="region of interest" description="Disordered" evidence="5">
    <location>
        <begin position="1"/>
        <end position="40"/>
    </location>
</feature>
<dbReference type="CDD" id="cd00067">
    <property type="entry name" value="GAL4"/>
    <property type="match status" value="1"/>
</dbReference>
<sequence length="780" mass="88085">MDPQIPVVMEDSIRGVSPRGTSTEKETSIERPKKRQKVSAACDRCRSKKTKCDGVRPVCSPCRRRQQTSTTCTWGSRKVRGGSTSREYLFRLEQRLQELENERRTLQTSARDDMSPNVSEERVDGDDDGDDDEQNNAMLGLMQEEKGRRLPTHSNSSVSSFMSHIRNVLDHHLASRATSAEPSQTASMTQPQLATSSTDQLAHVDVVLPPRRTADHLFDVYWRCIDPLYPFLDRHQMESMYQCLWAGENLGEDTKMFICLLNVVFSLSCNLNPRMEPEERGTNAAVFYRRSQELLDFSDLQNRSVLTVQCFLLSGQYLQSTSKSQQCWMSIGLAIRVAQSIGLDLVATSAEAPTTTIRETMRKVWHGCILMDRTLSMTFGRPLMITPEAATAVPMPLVHNYEGFCSCHSIASSCDATHDRDLHFFTEALELYELMGEALLTVYDASAVGESVKIDEYSMYFGSKAAKIIGQVCEVDDKLQRWQRRLPIHLRNDPDAPKSIIHKRQSHILFLRFHHTRILLLRPILSRLCARQDYEPAGFSETLPWKIALHSSVSCVRAALETVEFYESSIGNRRVQDCEDLLPAWWYSTFYIYSAATILVAAQLHHALTAEVGTNRIIDACRVSIKLLTSFQRFGDHAMRCATAIGLLLEHVQRKQKGRTRQKKERQRDELEQVKFQADRGELDEKCEHLVNQGVSQANPAKQPVHGFGTSVDCLGHAAASINPGNDGSSDFDLAIHGNELNGLTMLDGLMAIDFEGFNCKLDFDDLSWLNSIPAQLYEN</sequence>
<dbReference type="Gene3D" id="4.10.240.10">
    <property type="entry name" value="Zn(2)-C6 fungal-type DNA-binding domain"/>
    <property type="match status" value="1"/>
</dbReference>
<dbReference type="CDD" id="cd12148">
    <property type="entry name" value="fungal_TF_MHR"/>
    <property type="match status" value="1"/>
</dbReference>
<dbReference type="GO" id="GO:0000978">
    <property type="term" value="F:RNA polymerase II cis-regulatory region sequence-specific DNA binding"/>
    <property type="evidence" value="ECO:0007669"/>
    <property type="project" value="TreeGrafter"/>
</dbReference>
<dbReference type="Proteomes" id="UP000736672">
    <property type="component" value="Unassembled WGS sequence"/>
</dbReference>
<protein>
    <submittedName>
        <fullName evidence="7">Fungal-specific transcription factor domain-containing protein</fullName>
    </submittedName>
</protein>
<keyword evidence="3" id="KW-0804">Transcription</keyword>
<evidence type="ECO:0000313" key="8">
    <source>
        <dbReference type="Proteomes" id="UP000736672"/>
    </source>
</evidence>
<keyword evidence="8" id="KW-1185">Reference proteome</keyword>
<dbReference type="Pfam" id="PF00172">
    <property type="entry name" value="Zn_clus"/>
    <property type="match status" value="1"/>
</dbReference>
<evidence type="ECO:0000256" key="4">
    <source>
        <dbReference type="ARBA" id="ARBA00023242"/>
    </source>
</evidence>
<evidence type="ECO:0000256" key="5">
    <source>
        <dbReference type="SAM" id="MobiDB-lite"/>
    </source>
</evidence>
<evidence type="ECO:0000313" key="7">
    <source>
        <dbReference type="EMBL" id="KAH7268144.1"/>
    </source>
</evidence>
<dbReference type="InterPro" id="IPR001138">
    <property type="entry name" value="Zn2Cys6_DnaBD"/>
</dbReference>
<reference evidence="7" key="1">
    <citation type="journal article" date="2021" name="Nat. Commun.">
        <title>Genetic determinants of endophytism in the Arabidopsis root mycobiome.</title>
        <authorList>
            <person name="Mesny F."/>
            <person name="Miyauchi S."/>
            <person name="Thiergart T."/>
            <person name="Pickel B."/>
            <person name="Atanasova L."/>
            <person name="Karlsson M."/>
            <person name="Huettel B."/>
            <person name="Barry K.W."/>
            <person name="Haridas S."/>
            <person name="Chen C."/>
            <person name="Bauer D."/>
            <person name="Andreopoulos W."/>
            <person name="Pangilinan J."/>
            <person name="LaButti K."/>
            <person name="Riley R."/>
            <person name="Lipzen A."/>
            <person name="Clum A."/>
            <person name="Drula E."/>
            <person name="Henrissat B."/>
            <person name="Kohler A."/>
            <person name="Grigoriev I.V."/>
            <person name="Martin F.M."/>
            <person name="Hacquard S."/>
        </authorList>
    </citation>
    <scope>NUCLEOTIDE SEQUENCE</scope>
    <source>
        <strain evidence="7">FSSC 5 MPI-SDFR-AT-0091</strain>
    </source>
</reference>
<feature type="compositionally biased region" description="Acidic residues" evidence="5">
    <location>
        <begin position="123"/>
        <end position="134"/>
    </location>
</feature>
<dbReference type="GO" id="GO:0008270">
    <property type="term" value="F:zinc ion binding"/>
    <property type="evidence" value="ECO:0007669"/>
    <property type="project" value="InterPro"/>
</dbReference>
<name>A0A9P9KTC6_FUSSL</name>
<dbReference type="SMART" id="SM00906">
    <property type="entry name" value="Fungal_trans"/>
    <property type="match status" value="1"/>
</dbReference>
<gene>
    <name evidence="7" type="ORF">B0J15DRAFT_390907</name>
</gene>
<dbReference type="GO" id="GO:0000435">
    <property type="term" value="P:positive regulation of transcription from RNA polymerase II promoter by galactose"/>
    <property type="evidence" value="ECO:0007669"/>
    <property type="project" value="TreeGrafter"/>
</dbReference>
<dbReference type="SUPFAM" id="SSF57701">
    <property type="entry name" value="Zn2/Cys6 DNA-binding domain"/>
    <property type="match status" value="1"/>
</dbReference>
<dbReference type="InterPro" id="IPR051127">
    <property type="entry name" value="Fungal_SecMet_Regulators"/>
</dbReference>
<dbReference type="InterPro" id="IPR007219">
    <property type="entry name" value="XnlR_reg_dom"/>
</dbReference>
<dbReference type="OrthoDB" id="424974at2759"/>
<dbReference type="PANTHER" id="PTHR47424">
    <property type="entry name" value="REGULATORY PROTEIN GAL4"/>
    <property type="match status" value="1"/>
</dbReference>
<feature type="compositionally biased region" description="Basic and acidic residues" evidence="5">
    <location>
        <begin position="22"/>
        <end position="31"/>
    </location>
</feature>
<comment type="caution">
    <text evidence="7">The sequence shown here is derived from an EMBL/GenBank/DDBJ whole genome shotgun (WGS) entry which is preliminary data.</text>
</comment>
<dbReference type="GO" id="GO:0005634">
    <property type="term" value="C:nucleus"/>
    <property type="evidence" value="ECO:0007669"/>
    <property type="project" value="TreeGrafter"/>
</dbReference>
<feature type="region of interest" description="Disordered" evidence="5">
    <location>
        <begin position="101"/>
        <end position="135"/>
    </location>
</feature>
<evidence type="ECO:0000256" key="1">
    <source>
        <dbReference type="ARBA" id="ARBA00022723"/>
    </source>
</evidence>
<organism evidence="7 8">
    <name type="scientific">Fusarium solani</name>
    <name type="common">Filamentous fungus</name>
    <dbReference type="NCBI Taxonomy" id="169388"/>
    <lineage>
        <taxon>Eukaryota</taxon>
        <taxon>Fungi</taxon>
        <taxon>Dikarya</taxon>
        <taxon>Ascomycota</taxon>
        <taxon>Pezizomycotina</taxon>
        <taxon>Sordariomycetes</taxon>
        <taxon>Hypocreomycetidae</taxon>
        <taxon>Hypocreales</taxon>
        <taxon>Nectriaceae</taxon>
        <taxon>Fusarium</taxon>
        <taxon>Fusarium solani species complex</taxon>
    </lineage>
</organism>
<dbReference type="PANTHER" id="PTHR47424:SF4">
    <property type="entry name" value="ZN(II)2CYS6 TRANSCRIPTION FACTOR (EUROFUNG)"/>
    <property type="match status" value="1"/>
</dbReference>
<evidence type="ECO:0000259" key="6">
    <source>
        <dbReference type="PROSITE" id="PS50048"/>
    </source>
</evidence>
<dbReference type="PROSITE" id="PS50048">
    <property type="entry name" value="ZN2_CY6_FUNGAL_2"/>
    <property type="match status" value="1"/>
</dbReference>
<feature type="compositionally biased region" description="Polar residues" evidence="5">
    <location>
        <begin position="176"/>
        <end position="196"/>
    </location>
</feature>
<accession>A0A9P9KTC6</accession>
<dbReference type="SMART" id="SM00066">
    <property type="entry name" value="GAL4"/>
    <property type="match status" value="1"/>
</dbReference>
<keyword evidence="4" id="KW-0539">Nucleus</keyword>
<evidence type="ECO:0000256" key="3">
    <source>
        <dbReference type="ARBA" id="ARBA00023163"/>
    </source>
</evidence>
<dbReference type="Pfam" id="PF04082">
    <property type="entry name" value="Fungal_trans"/>
    <property type="match status" value="1"/>
</dbReference>
<feature type="domain" description="Zn(2)-C6 fungal-type" evidence="6">
    <location>
        <begin position="41"/>
        <end position="74"/>
    </location>
</feature>
<keyword evidence="2" id="KW-0805">Transcription regulation</keyword>
<keyword evidence="1" id="KW-0479">Metal-binding</keyword>
<dbReference type="InterPro" id="IPR036864">
    <property type="entry name" value="Zn2-C6_fun-type_DNA-bd_sf"/>
</dbReference>
<dbReference type="GO" id="GO:0000981">
    <property type="term" value="F:DNA-binding transcription factor activity, RNA polymerase II-specific"/>
    <property type="evidence" value="ECO:0007669"/>
    <property type="project" value="InterPro"/>
</dbReference>
<feature type="region of interest" description="Disordered" evidence="5">
    <location>
        <begin position="175"/>
        <end position="196"/>
    </location>
</feature>
<dbReference type="EMBL" id="JAGTJS010000005">
    <property type="protein sequence ID" value="KAH7268144.1"/>
    <property type="molecule type" value="Genomic_DNA"/>
</dbReference>